<name>A0ABX0S5H1_PONBL</name>
<keyword evidence="2" id="KW-1185">Reference proteome</keyword>
<protein>
    <submittedName>
        <fullName evidence="1">GREB1-like protein</fullName>
    </submittedName>
</protein>
<dbReference type="Proteomes" id="UP001165941">
    <property type="component" value="Unassembled WGS sequence"/>
</dbReference>
<comment type="caution">
    <text evidence="1">The sequence shown here is derived from an EMBL/GenBank/DDBJ whole genome shotgun (WGS) entry which is preliminary data.</text>
</comment>
<proteinExistence type="predicted"/>
<organism evidence="1 2">
    <name type="scientific">Pontoporia blainvillei</name>
    <name type="common">Franciscana</name>
    <name type="synonym">Delphinus blainvillei</name>
    <dbReference type="NCBI Taxonomy" id="48723"/>
    <lineage>
        <taxon>Eukaryota</taxon>
        <taxon>Metazoa</taxon>
        <taxon>Chordata</taxon>
        <taxon>Craniata</taxon>
        <taxon>Vertebrata</taxon>
        <taxon>Euteleostomi</taxon>
        <taxon>Mammalia</taxon>
        <taxon>Eutheria</taxon>
        <taxon>Laurasiatheria</taxon>
        <taxon>Artiodactyla</taxon>
        <taxon>Whippomorpha</taxon>
        <taxon>Cetacea</taxon>
        <taxon>Odontoceti</taxon>
        <taxon>Pontoporiidae</taxon>
        <taxon>Pontoporia</taxon>
    </lineage>
</organism>
<reference evidence="1" key="1">
    <citation type="submission" date="2018-05" db="EMBL/GenBank/DDBJ databases">
        <authorList>
            <person name="Pedro S.L.S."/>
            <person name="Freitas R.C."/>
            <person name="Barreto A.S."/>
            <person name="Lima A.O.S."/>
        </authorList>
    </citation>
    <scope>NUCLEOTIDE SEQUENCE</scope>
    <source>
        <strain evidence="1">BP203</strain>
        <tissue evidence="1">Muscle</tissue>
    </source>
</reference>
<sequence length="268" mass="29498">MDSKAESRQTYRAPGQTDGSDLLAVKLRCETSIKELTKLPTCRLYVKKALLQNQGRSPRPQAKGKHWAVEDVVPRSSPIKLASADPLHTFHPRRAYGGLISETELARNQSPDPCLPSFLQVQATEGALSAQGMLGQDLPEHRRGCPTVPSIPIAQGIHHNFCLRQGSWEEAGVAERSRQSQRPRPTSEDQILWNLHSDGEQTAMHRGPGACCKSGEVQSCAQSHGIDHVAPEPHWMGLCGPAKHRMPHRALLSREKSAHLMESTDVLS</sequence>
<gene>
    <name evidence="1" type="ORF">BU61_2709</name>
</gene>
<dbReference type="EMBL" id="PGGH01096756">
    <property type="protein sequence ID" value="NIG59307.1"/>
    <property type="molecule type" value="Genomic_DNA"/>
</dbReference>
<evidence type="ECO:0000313" key="2">
    <source>
        <dbReference type="Proteomes" id="UP001165941"/>
    </source>
</evidence>
<evidence type="ECO:0000313" key="1">
    <source>
        <dbReference type="EMBL" id="NIG59307.1"/>
    </source>
</evidence>
<accession>A0ABX0S5H1</accession>